<organism evidence="3 4">
    <name type="scientific">Pleurotus ostreatus</name>
    <name type="common">Oyster mushroom</name>
    <name type="synonym">White-rot fungus</name>
    <dbReference type="NCBI Taxonomy" id="5322"/>
    <lineage>
        <taxon>Eukaryota</taxon>
        <taxon>Fungi</taxon>
        <taxon>Dikarya</taxon>
        <taxon>Basidiomycota</taxon>
        <taxon>Agaricomycotina</taxon>
        <taxon>Agaricomycetes</taxon>
        <taxon>Agaricomycetidae</taxon>
        <taxon>Agaricales</taxon>
        <taxon>Pleurotineae</taxon>
        <taxon>Pleurotaceae</taxon>
        <taxon>Pleurotus</taxon>
    </lineage>
</organism>
<feature type="compositionally biased region" description="Polar residues" evidence="2">
    <location>
        <begin position="277"/>
        <end position="297"/>
    </location>
</feature>
<feature type="compositionally biased region" description="Low complexity" evidence="2">
    <location>
        <begin position="374"/>
        <end position="385"/>
    </location>
</feature>
<feature type="region of interest" description="Disordered" evidence="2">
    <location>
        <begin position="1074"/>
        <end position="1096"/>
    </location>
</feature>
<dbReference type="EMBL" id="JACETU010000003">
    <property type="protein sequence ID" value="KAF7433120.1"/>
    <property type="molecule type" value="Genomic_DNA"/>
</dbReference>
<feature type="region of interest" description="Disordered" evidence="2">
    <location>
        <begin position="1131"/>
        <end position="1157"/>
    </location>
</feature>
<feature type="compositionally biased region" description="Low complexity" evidence="2">
    <location>
        <begin position="965"/>
        <end position="982"/>
    </location>
</feature>
<feature type="region of interest" description="Disordered" evidence="2">
    <location>
        <begin position="26"/>
        <end position="131"/>
    </location>
</feature>
<reference evidence="3" key="1">
    <citation type="submission" date="2019-07" db="EMBL/GenBank/DDBJ databases">
        <authorList>
            <person name="Palmer J.M."/>
        </authorList>
    </citation>
    <scope>NUCLEOTIDE SEQUENCE</scope>
    <source>
        <strain evidence="3">PC9</strain>
    </source>
</reference>
<keyword evidence="1" id="KW-0175">Coiled coil</keyword>
<feature type="compositionally biased region" description="Low complexity" evidence="2">
    <location>
        <begin position="47"/>
        <end position="93"/>
    </location>
</feature>
<feature type="coiled-coil region" evidence="1">
    <location>
        <begin position="479"/>
        <end position="513"/>
    </location>
</feature>
<feature type="region of interest" description="Disordered" evidence="2">
    <location>
        <begin position="446"/>
        <end position="479"/>
    </location>
</feature>
<feature type="compositionally biased region" description="Acidic residues" evidence="2">
    <location>
        <begin position="680"/>
        <end position="704"/>
    </location>
</feature>
<gene>
    <name evidence="3" type="ORF">PC9H_005068</name>
</gene>
<accession>A0A8H7DV69</accession>
<feature type="compositionally biased region" description="Polar residues" evidence="2">
    <location>
        <begin position="705"/>
        <end position="716"/>
    </location>
</feature>
<dbReference type="AlphaFoldDB" id="A0A8H7DV69"/>
<sequence length="1243" mass="134971">MDSFAAVILPRDDAAEKLKFESFRLGKGLPSSMASRRHSSHARSHSRNTSISSVASLPVSTSSGSLASSASSTDSSSLTLSTSTSNSSVSSSKRNSHHRRRSSVSTRHESAEMMGVSIPDLPPSKSDDHFTLGEKDSIRRRALWALEGKQDMAFSKVEIPELSTPDLEKKSFDFSAKSSGNSGFSGSFSAQSLSSLLGNKRDSFKLLAASSSSKDQLHTLVEEEEEDEEKQPEPFQEHTPPPESPDVPASVPSVAVTKPSPARPRPSTLNLRPLSLTPESLASLSNGLPTPSMTPSPRSGLKTLALTTSFLPSPTDESPAPLPTAMKRQSLILTPSPTPPLPRRFPVNVCDSPASSHSSGPEEDTKLTRRRSIGYRSSSTSSTSSIVPGLPTPEYTPTSDRRYSIASSASDESSMSRPLSVSEQHFLFKQHNALLARITDLERALSSRERSTSRPVSFASDGSCGQRAHSPGMSVNEPDDEMLRLIVDLKAERDELKRDVEGWRHRVGDLEKQIGVFAKRVENERREAWVARSRVGLLEVEKNGLEKSLSAKTIEVEEALEGCDKLRAEIHSLREEHASLQEEFGLLKRAAARSVDLEKECSDLKAQLEEERRHREELERELEKANLLATPTPRSFETCVKPGLSRRRGLGFASIDSESSMTDVESDERPYSFPLKAVQEADEEDCFSEEDNGLAGYEDEEDSDISFQSPGGSSLGSEDEFPTRSLNHLRPNVPTSPFSANSTPGSNSNSGSCTPTFSRSNSPTTIAAPQPIHGRRASLSKTWTFPATPRDSPDRAMVEDVDRFFGCLEERVQSPVADTDYSYERSKSLFSQGLQNDDDDMPPFLLPSDIGFVVGSLLPPSQLGVLLEEEEGEEDYEQDNSVDEEIFGEIGGITITFTPAEDDVEESNDSFSEGESLIHTQPPKFFQEEEESDTSMSSESGPTTPEHVQTPRKSMAPSGIPRPKSPSSVQIVSSPSIPSPSQNTKAAFSANEFMSMSSPSRITPPKYTFAGSVRTNAFVTPPTKRGGVMPSQSVASPSPVRSNLPVKAKPAAPIATFTRQPVRRPLSVANQADTPATISPLNGGIENGSTSKPQIPTLKCRPMNVRPHCSFSSSVPTFTKAVHTTPSEVLKGLDSRSSSNTSPHSQSQANPSTSSSNASRLSFFMFTSLNPFSWSKGPSLATTPSIDPCATPRSNESTDRSNKPISRGYVSRELQLEKLRQRLGSESGDPNTCKTCSGEIVFL</sequence>
<comment type="caution">
    <text evidence="3">The sequence shown here is derived from an EMBL/GenBank/DDBJ whole genome shotgun (WGS) entry which is preliminary data.</text>
</comment>
<feature type="compositionally biased region" description="Basic residues" evidence="2">
    <location>
        <begin position="35"/>
        <end position="46"/>
    </location>
</feature>
<feature type="region of interest" description="Disordered" evidence="2">
    <location>
        <begin position="657"/>
        <end position="779"/>
    </location>
</feature>
<evidence type="ECO:0000313" key="3">
    <source>
        <dbReference type="EMBL" id="KAF7433120.1"/>
    </source>
</evidence>
<dbReference type="Gene3D" id="1.10.287.1490">
    <property type="match status" value="1"/>
</dbReference>
<name>A0A8H7DV69_PLEOS</name>
<dbReference type="RefSeq" id="XP_036633147.1">
    <property type="nucleotide sequence ID" value="XM_036774645.1"/>
</dbReference>
<feature type="compositionally biased region" description="Polar residues" evidence="2">
    <location>
        <begin position="1030"/>
        <end position="1041"/>
    </location>
</feature>
<feature type="region of interest" description="Disordered" evidence="2">
    <location>
        <begin position="1021"/>
        <end position="1045"/>
    </location>
</feature>
<feature type="region of interest" description="Disordered" evidence="2">
    <location>
        <begin position="332"/>
        <end position="417"/>
    </location>
</feature>
<dbReference type="OrthoDB" id="2528184at2759"/>
<protein>
    <submittedName>
        <fullName evidence="3">Uncharacterized protein</fullName>
    </submittedName>
</protein>
<evidence type="ECO:0000256" key="2">
    <source>
        <dbReference type="SAM" id="MobiDB-lite"/>
    </source>
</evidence>
<feature type="compositionally biased region" description="Low complexity" evidence="2">
    <location>
        <begin position="739"/>
        <end position="756"/>
    </location>
</feature>
<feature type="compositionally biased region" description="Low complexity" evidence="2">
    <location>
        <begin position="246"/>
        <end position="260"/>
    </location>
</feature>
<feature type="region of interest" description="Disordered" evidence="2">
    <location>
        <begin position="208"/>
        <end position="300"/>
    </location>
</feature>
<dbReference type="VEuPathDB" id="FungiDB:PC9H_005068"/>
<feature type="compositionally biased region" description="Polar residues" evidence="2">
    <location>
        <begin position="757"/>
        <end position="767"/>
    </location>
</feature>
<feature type="region of interest" description="Disordered" evidence="2">
    <location>
        <begin position="903"/>
        <end position="985"/>
    </location>
</feature>
<keyword evidence="4" id="KW-1185">Reference proteome</keyword>
<feature type="region of interest" description="Disordered" evidence="2">
    <location>
        <begin position="1181"/>
        <end position="1209"/>
    </location>
</feature>
<evidence type="ECO:0000313" key="4">
    <source>
        <dbReference type="Proteomes" id="UP000623687"/>
    </source>
</evidence>
<dbReference type="GeneID" id="59374886"/>
<proteinExistence type="predicted"/>
<feature type="compositionally biased region" description="Low complexity" evidence="2">
    <location>
        <begin position="1135"/>
        <end position="1157"/>
    </location>
</feature>
<feature type="coiled-coil region" evidence="1">
    <location>
        <begin position="556"/>
        <end position="628"/>
    </location>
</feature>
<dbReference type="Proteomes" id="UP000623687">
    <property type="component" value="Unassembled WGS sequence"/>
</dbReference>
<feature type="compositionally biased region" description="Low complexity" evidence="2">
    <location>
        <begin position="404"/>
        <end position="416"/>
    </location>
</feature>
<evidence type="ECO:0000256" key="1">
    <source>
        <dbReference type="SAM" id="Coils"/>
    </source>
</evidence>